<sequence length="135" mass="15038">MVYVVPLTHHFPSDIKPFIAVDEEHVLRVSTFGAGVGRLMARVFQWPSGEPNGEVDRLDPRNISLLSDGSGPIELPVEIDSDDVDQGNTVNIYFTPTMLGHVEVELRYGGILIPNGKFSQADRYFLFFTSSFPIL</sequence>
<name>A0A448WCF3_9PLAT</name>
<dbReference type="AlphaFoldDB" id="A0A448WCF3"/>
<evidence type="ECO:0000313" key="1">
    <source>
        <dbReference type="EMBL" id="VEL08397.1"/>
    </source>
</evidence>
<gene>
    <name evidence="1" type="ORF">PXEA_LOCUS1837</name>
</gene>
<reference evidence="1" key="1">
    <citation type="submission" date="2018-11" db="EMBL/GenBank/DDBJ databases">
        <authorList>
            <consortium name="Pathogen Informatics"/>
        </authorList>
    </citation>
    <scope>NUCLEOTIDE SEQUENCE</scope>
</reference>
<organism evidence="1 2">
    <name type="scientific">Protopolystoma xenopodis</name>
    <dbReference type="NCBI Taxonomy" id="117903"/>
    <lineage>
        <taxon>Eukaryota</taxon>
        <taxon>Metazoa</taxon>
        <taxon>Spiralia</taxon>
        <taxon>Lophotrochozoa</taxon>
        <taxon>Platyhelminthes</taxon>
        <taxon>Monogenea</taxon>
        <taxon>Polyopisthocotylea</taxon>
        <taxon>Polystomatidea</taxon>
        <taxon>Polystomatidae</taxon>
        <taxon>Protopolystoma</taxon>
    </lineage>
</organism>
<dbReference type="SUPFAM" id="SSF81296">
    <property type="entry name" value="E set domains"/>
    <property type="match status" value="1"/>
</dbReference>
<keyword evidence="2" id="KW-1185">Reference proteome</keyword>
<accession>A0A448WCF3</accession>
<dbReference type="EMBL" id="CAAALY010003869">
    <property type="protein sequence ID" value="VEL08397.1"/>
    <property type="molecule type" value="Genomic_DNA"/>
</dbReference>
<dbReference type="InterPro" id="IPR014756">
    <property type="entry name" value="Ig_E-set"/>
</dbReference>
<dbReference type="OrthoDB" id="18740at2759"/>
<comment type="caution">
    <text evidence="1">The sequence shown here is derived from an EMBL/GenBank/DDBJ whole genome shotgun (WGS) entry which is preliminary data.</text>
</comment>
<evidence type="ECO:0000313" key="2">
    <source>
        <dbReference type="Proteomes" id="UP000784294"/>
    </source>
</evidence>
<protein>
    <submittedName>
        <fullName evidence="1">Uncharacterized protein</fullName>
    </submittedName>
</protein>
<proteinExistence type="predicted"/>
<dbReference type="Proteomes" id="UP000784294">
    <property type="component" value="Unassembled WGS sequence"/>
</dbReference>